<feature type="domain" description="CNP1-like uncharacterised" evidence="2">
    <location>
        <begin position="37"/>
        <end position="172"/>
    </location>
</feature>
<evidence type="ECO:0000313" key="4">
    <source>
        <dbReference type="Proteomes" id="UP000832034"/>
    </source>
</evidence>
<keyword evidence="1" id="KW-0732">Signal</keyword>
<dbReference type="Pfam" id="PF08750">
    <property type="entry name" value="CNP1"/>
    <property type="match status" value="1"/>
</dbReference>
<dbReference type="RefSeq" id="WP_019958057.1">
    <property type="nucleotide sequence ID" value="NZ_CP091512.1"/>
</dbReference>
<dbReference type="EMBL" id="CP091512">
    <property type="protein sequence ID" value="UOO93023.1"/>
    <property type="molecule type" value="Genomic_DNA"/>
</dbReference>
<keyword evidence="4" id="KW-1185">Reference proteome</keyword>
<reference evidence="3" key="2">
    <citation type="journal article" date="2022" name="Res Sq">
        <title>Evolution of multicellular longitudinally dividing oral cavity symbionts (Neisseriaceae).</title>
        <authorList>
            <person name="Nyongesa S."/>
            <person name="Weber P."/>
            <person name="Bernet E."/>
            <person name="Pullido F."/>
            <person name="Nieckarz M."/>
            <person name="Delaby M."/>
            <person name="Nieves C."/>
            <person name="Viehboeck T."/>
            <person name="Krause N."/>
            <person name="Rivera-Millot A."/>
            <person name="Nakamura A."/>
            <person name="Vischer N."/>
            <person name="VanNieuwenhze M."/>
            <person name="Brun Y."/>
            <person name="Cava F."/>
            <person name="Bulgheresi S."/>
            <person name="Veyrier F."/>
        </authorList>
    </citation>
    <scope>NUCLEOTIDE SEQUENCE</scope>
    <source>
        <strain evidence="3">SAG 1488-6</strain>
    </source>
</reference>
<reference evidence="3" key="1">
    <citation type="submission" date="2021-12" db="EMBL/GenBank/DDBJ databases">
        <authorList>
            <person name="Veyrier F.J."/>
        </authorList>
    </citation>
    <scope>NUCLEOTIDE SEQUENCE</scope>
    <source>
        <strain evidence="3">SAG 1488-6</strain>
    </source>
</reference>
<evidence type="ECO:0000256" key="1">
    <source>
        <dbReference type="SAM" id="SignalP"/>
    </source>
</evidence>
<organism evidence="3 4">
    <name type="scientific">Vitreoscilla stercoraria</name>
    <dbReference type="NCBI Taxonomy" id="61"/>
    <lineage>
        <taxon>Bacteria</taxon>
        <taxon>Pseudomonadati</taxon>
        <taxon>Pseudomonadota</taxon>
        <taxon>Betaproteobacteria</taxon>
        <taxon>Neisseriales</taxon>
        <taxon>Neisseriaceae</taxon>
        <taxon>Vitreoscilla</taxon>
    </lineage>
</organism>
<feature type="signal peptide" evidence="1">
    <location>
        <begin position="1"/>
        <end position="22"/>
    </location>
</feature>
<feature type="chain" id="PRO_5046603874" evidence="1">
    <location>
        <begin position="23"/>
        <end position="195"/>
    </location>
</feature>
<evidence type="ECO:0000259" key="2">
    <source>
        <dbReference type="Pfam" id="PF08750"/>
    </source>
</evidence>
<evidence type="ECO:0000313" key="3">
    <source>
        <dbReference type="EMBL" id="UOO93023.1"/>
    </source>
</evidence>
<sequence>MRTRLSCLSLCALAFISTQAIADNKRSFSQNIEEPDYAFQEQEVSLPEYPTENGDWIELYVHPTFKNKPKLLRSSVKVLSNASVSYVLNNQSANGIDNISFENLRCSTQSFRSEYNNGVRQIAFADTYNKRWLESRNAQWRDVGSNLNTNTPVQEMLSRVFCDGGLPRNDKEIDARLTKIGTYHPSQNRGAHEYD</sequence>
<dbReference type="Proteomes" id="UP000832034">
    <property type="component" value="Chromosome"/>
</dbReference>
<protein>
    <submittedName>
        <fullName evidence="3">CNP1-like family protein</fullName>
    </submittedName>
</protein>
<proteinExistence type="predicted"/>
<dbReference type="InterPro" id="IPR014861">
    <property type="entry name" value="CNP1-like_dom"/>
</dbReference>
<name>A0ABY4EB99_VITST</name>
<accession>A0ABY4EB99</accession>
<gene>
    <name evidence="3" type="ORF">LVJ81_03010</name>
</gene>